<dbReference type="InterPro" id="IPR013783">
    <property type="entry name" value="Ig-like_fold"/>
</dbReference>
<dbReference type="Proteomes" id="UP001432209">
    <property type="component" value="Chromosome"/>
</dbReference>
<feature type="chain" id="PRO_5046174301" description="DUF11 domain-containing protein" evidence="1">
    <location>
        <begin position="41"/>
        <end position="317"/>
    </location>
</feature>
<evidence type="ECO:0000313" key="2">
    <source>
        <dbReference type="EMBL" id="WUX53968.1"/>
    </source>
</evidence>
<reference evidence="2" key="1">
    <citation type="submission" date="2022-10" db="EMBL/GenBank/DDBJ databases">
        <title>The complete genomes of actinobacterial strains from the NBC collection.</title>
        <authorList>
            <person name="Joergensen T.S."/>
            <person name="Alvarez Arevalo M."/>
            <person name="Sterndorff E.B."/>
            <person name="Faurdal D."/>
            <person name="Vuksanovic O."/>
            <person name="Mourched A.-S."/>
            <person name="Charusanti P."/>
            <person name="Shaw S."/>
            <person name="Blin K."/>
            <person name="Weber T."/>
        </authorList>
    </citation>
    <scope>NUCLEOTIDE SEQUENCE</scope>
    <source>
        <strain evidence="2">NBC_01432</strain>
    </source>
</reference>
<protein>
    <recommendedName>
        <fullName evidence="4">DUF11 domain-containing protein</fullName>
    </recommendedName>
</protein>
<proteinExistence type="predicted"/>
<keyword evidence="3" id="KW-1185">Reference proteome</keyword>
<dbReference type="Gene3D" id="2.60.40.10">
    <property type="entry name" value="Immunoglobulins"/>
    <property type="match status" value="1"/>
</dbReference>
<accession>A0ABZ2A5H1</accession>
<evidence type="ECO:0000256" key="1">
    <source>
        <dbReference type="SAM" id="SignalP"/>
    </source>
</evidence>
<name>A0ABZ2A5H1_STRNV</name>
<dbReference type="InterPro" id="IPR006311">
    <property type="entry name" value="TAT_signal"/>
</dbReference>
<feature type="signal peptide" evidence="1">
    <location>
        <begin position="1"/>
        <end position="40"/>
    </location>
</feature>
<sequence length="317" mass="33599">MRHHKHLSRLSRRSRLTSTAVAAATVAAALPLALAPGAYADAPGEPATPDLTVSELSGNQLRPGEVRSDSVTLTNNGTVATDGVTFRLRLTRGLAFTAPVDGCTYSTVGDKVRQAVCELDVGIAPGESYTVPVKFRVLKKALMEVVEYGTSRTGEDPGEGYDQANRRLALDTASSADLVATGDEATGKPGARVIVTPSIRNDGPGWIQNNESDDHPALLVNIPKGTKAVEVPENCKPFGIDGPTGPSEPGHPKYVCQEDDYTLEVGEIEAFAIVLKIDKGRRTDTSGVVKATSNYDIDPVYDTNKANNKATLSIDVQ</sequence>
<dbReference type="EMBL" id="CP109495">
    <property type="protein sequence ID" value="WUX53968.1"/>
    <property type="molecule type" value="Genomic_DNA"/>
</dbReference>
<dbReference type="PROSITE" id="PS51318">
    <property type="entry name" value="TAT"/>
    <property type="match status" value="1"/>
</dbReference>
<keyword evidence="1" id="KW-0732">Signal</keyword>
<organism evidence="2 3">
    <name type="scientific">Streptomyces niveus</name>
    <name type="common">Streptomyces spheroides</name>
    <dbReference type="NCBI Taxonomy" id="193462"/>
    <lineage>
        <taxon>Bacteria</taxon>
        <taxon>Bacillati</taxon>
        <taxon>Actinomycetota</taxon>
        <taxon>Actinomycetes</taxon>
        <taxon>Kitasatosporales</taxon>
        <taxon>Streptomycetaceae</taxon>
        <taxon>Streptomyces</taxon>
    </lineage>
</organism>
<dbReference type="RefSeq" id="WP_329077573.1">
    <property type="nucleotide sequence ID" value="NZ_CP109495.1"/>
</dbReference>
<evidence type="ECO:0000313" key="3">
    <source>
        <dbReference type="Proteomes" id="UP001432209"/>
    </source>
</evidence>
<gene>
    <name evidence="2" type="ORF">OG442_21705</name>
</gene>
<evidence type="ECO:0008006" key="4">
    <source>
        <dbReference type="Google" id="ProtNLM"/>
    </source>
</evidence>